<sequence length="185" mass="20352">MLMLQYCALCRNNVDPFDEPECEARDIFVNELLCIGTGTCSCIASVVKDEVVHHKSCGHILSTLSGKLQLLMATAGCPYSCVKRAPHVFSFSDDTGTARAISQGNGEDDLVQLAVGQCPRKCIYYVTPCQRTILEDVLASVLMVPYDLAEAAVLDSLLSKAKFENNRYKKPQRGAKSSSDYVDWM</sequence>
<reference evidence="1" key="1">
    <citation type="submission" date="2015-12" db="EMBL/GenBank/DDBJ databases">
        <title>Update maize B73 reference genome by single molecule sequencing technologies.</title>
        <authorList>
            <consortium name="Maize Genome Sequencing Project"/>
            <person name="Ware D."/>
        </authorList>
    </citation>
    <scope>NUCLEOTIDE SEQUENCE</scope>
    <source>
        <tissue evidence="1">Seedling</tissue>
    </source>
</reference>
<dbReference type="PANTHER" id="PTHR44579">
    <property type="entry name" value="OS01G0730500 PROTEIN"/>
    <property type="match status" value="1"/>
</dbReference>
<dbReference type="Gene3D" id="3.30.70.20">
    <property type="match status" value="1"/>
</dbReference>
<name>A0A1D6M3L2_MAIZE</name>
<protein>
    <submittedName>
        <fullName evidence="1">Chaperone DnaJ-domain superfamily protein</fullName>
    </submittedName>
</protein>
<dbReference type="EMBL" id="CM000782">
    <property type="protein sequence ID" value="AQK85740.1"/>
    <property type="molecule type" value="Genomic_DNA"/>
</dbReference>
<proteinExistence type="predicted"/>
<dbReference type="ExpressionAtlas" id="A0A1D6M3L2">
    <property type="expression patterns" value="baseline and differential"/>
</dbReference>
<organism evidence="1">
    <name type="scientific">Zea mays</name>
    <name type="common">Maize</name>
    <dbReference type="NCBI Taxonomy" id="4577"/>
    <lineage>
        <taxon>Eukaryota</taxon>
        <taxon>Viridiplantae</taxon>
        <taxon>Streptophyta</taxon>
        <taxon>Embryophyta</taxon>
        <taxon>Tracheophyta</taxon>
        <taxon>Spermatophyta</taxon>
        <taxon>Magnoliopsida</taxon>
        <taxon>Liliopsida</taxon>
        <taxon>Poales</taxon>
        <taxon>Poaceae</taxon>
        <taxon>PACMAD clade</taxon>
        <taxon>Panicoideae</taxon>
        <taxon>Andropogonodae</taxon>
        <taxon>Andropogoneae</taxon>
        <taxon>Tripsacinae</taxon>
        <taxon>Zea</taxon>
    </lineage>
</organism>
<dbReference type="AlphaFoldDB" id="A0A1D6M3L2"/>
<dbReference type="PANTHER" id="PTHR44579:SF4">
    <property type="entry name" value="J DOMAIN-CONTAINING PROTEIN"/>
    <property type="match status" value="1"/>
</dbReference>
<evidence type="ECO:0000313" key="1">
    <source>
        <dbReference type="EMBL" id="AQK85740.1"/>
    </source>
</evidence>
<dbReference type="Pfam" id="PF13370">
    <property type="entry name" value="Fer4_13"/>
    <property type="match status" value="1"/>
</dbReference>
<accession>A0A1D6M3L2</accession>
<gene>
    <name evidence="1" type="ORF">ZEAMMB73_Zm00001d038130</name>
</gene>